<dbReference type="EMBL" id="JAFVMH010000002">
    <property type="protein sequence ID" value="MBO1324471.1"/>
    <property type="molecule type" value="Genomic_DNA"/>
</dbReference>
<dbReference type="InterPro" id="IPR006860">
    <property type="entry name" value="FecR"/>
</dbReference>
<dbReference type="Proteomes" id="UP000664073">
    <property type="component" value="Unassembled WGS sequence"/>
</dbReference>
<feature type="transmembrane region" description="Helical" evidence="1">
    <location>
        <begin position="82"/>
        <end position="106"/>
    </location>
</feature>
<dbReference type="InterPro" id="IPR032623">
    <property type="entry name" value="FecR_N"/>
</dbReference>
<dbReference type="PIRSF" id="PIRSF018266">
    <property type="entry name" value="FecR"/>
    <property type="match status" value="1"/>
</dbReference>
<keyword evidence="5" id="KW-1185">Reference proteome</keyword>
<evidence type="ECO:0000259" key="2">
    <source>
        <dbReference type="Pfam" id="PF04773"/>
    </source>
</evidence>
<evidence type="ECO:0000313" key="4">
    <source>
        <dbReference type="EMBL" id="MBO1324471.1"/>
    </source>
</evidence>
<feature type="domain" description="FecR N-terminal" evidence="3">
    <location>
        <begin position="11"/>
        <end position="48"/>
    </location>
</feature>
<comment type="caution">
    <text evidence="4">The sequence shown here is derived from an EMBL/GenBank/DDBJ whole genome shotgun (WGS) entry which is preliminary data.</text>
</comment>
<proteinExistence type="predicted"/>
<dbReference type="PANTHER" id="PTHR30273:SF2">
    <property type="entry name" value="PROTEIN FECR"/>
    <property type="match status" value="1"/>
</dbReference>
<protein>
    <submittedName>
        <fullName evidence="4">FecR domain-containing protein</fullName>
    </submittedName>
</protein>
<dbReference type="InterPro" id="IPR012373">
    <property type="entry name" value="Ferrdict_sens_TM"/>
</dbReference>
<feature type="domain" description="FecR protein" evidence="2">
    <location>
        <begin position="117"/>
        <end position="199"/>
    </location>
</feature>
<dbReference type="RefSeq" id="WP_207845170.1">
    <property type="nucleotide sequence ID" value="NZ_JAFVMH010000002.1"/>
</dbReference>
<dbReference type="AlphaFoldDB" id="A0A939HLY7"/>
<sequence>MTDEPHDRTQTARGWIVRMASGAMTDDELAAFRHWRAASEDNNTVFERERALWRALRVSQEQDQAALGTWRRMGRRRQARRGLFLGVSAVAACLLVLYAPVAATWLQADRWSGPAVQTLTLADGSRAVLDSDTAIATHYTPMERTVTLLRGNALFDVKHDPHRPFRVLARGGMTEDVGTVFEIRRESRHVRVAVVQGRVDVHTPQGEPAIRLGAGDRASYANALGASVEHGIPPEEIAAWAHGNLILDNASIHTAVAAMARYRQGRVYVLANDADMPHISGAFRIDQADTAIATMAATAGMTVTRLPGRILLLRKG</sequence>
<dbReference type="GO" id="GO:0016989">
    <property type="term" value="F:sigma factor antagonist activity"/>
    <property type="evidence" value="ECO:0007669"/>
    <property type="project" value="TreeGrafter"/>
</dbReference>
<keyword evidence="1" id="KW-0812">Transmembrane</keyword>
<evidence type="ECO:0000259" key="3">
    <source>
        <dbReference type="Pfam" id="PF16220"/>
    </source>
</evidence>
<reference evidence="4" key="1">
    <citation type="submission" date="2021-03" db="EMBL/GenBank/DDBJ databases">
        <title>The complete genome sequence of Acetobacter sp. TBRC 12339.</title>
        <authorList>
            <person name="Charoenyingcharoen P."/>
            <person name="Yukphan P."/>
        </authorList>
    </citation>
    <scope>NUCLEOTIDE SEQUENCE</scope>
    <source>
        <strain evidence="4">TBRC 12339</strain>
    </source>
</reference>
<dbReference type="Pfam" id="PF16220">
    <property type="entry name" value="DUF4880"/>
    <property type="match status" value="1"/>
</dbReference>
<dbReference type="PANTHER" id="PTHR30273">
    <property type="entry name" value="PERIPLASMIC SIGNAL SENSOR AND SIGMA FACTOR ACTIVATOR FECR-RELATED"/>
    <property type="match status" value="1"/>
</dbReference>
<keyword evidence="1" id="KW-0472">Membrane</keyword>
<dbReference type="Pfam" id="PF04773">
    <property type="entry name" value="FecR"/>
    <property type="match status" value="1"/>
</dbReference>
<keyword evidence="1" id="KW-1133">Transmembrane helix</keyword>
<evidence type="ECO:0000313" key="5">
    <source>
        <dbReference type="Proteomes" id="UP000664073"/>
    </source>
</evidence>
<name>A0A939HLY7_9PROT</name>
<accession>A0A939HLY7</accession>
<evidence type="ECO:0000256" key="1">
    <source>
        <dbReference type="SAM" id="Phobius"/>
    </source>
</evidence>
<gene>
    <name evidence="4" type="ORF">J2D77_04780</name>
</gene>
<dbReference type="Gene3D" id="2.60.120.1440">
    <property type="match status" value="1"/>
</dbReference>
<organism evidence="4 5">
    <name type="scientific">Acetobacter garciniae</name>
    <dbReference type="NCBI Taxonomy" id="2817435"/>
    <lineage>
        <taxon>Bacteria</taxon>
        <taxon>Pseudomonadati</taxon>
        <taxon>Pseudomonadota</taxon>
        <taxon>Alphaproteobacteria</taxon>
        <taxon>Acetobacterales</taxon>
        <taxon>Acetobacteraceae</taxon>
        <taxon>Acetobacter</taxon>
    </lineage>
</organism>